<dbReference type="STRING" id="221988.MS2162"/>
<evidence type="ECO:0000313" key="3">
    <source>
        <dbReference type="EMBL" id="AAU38769.1"/>
    </source>
</evidence>
<evidence type="ECO:0000313" key="4">
    <source>
        <dbReference type="Proteomes" id="UP000000607"/>
    </source>
</evidence>
<dbReference type="Proteomes" id="UP000000607">
    <property type="component" value="Chromosome"/>
</dbReference>
<dbReference type="KEGG" id="msu:MS2162"/>
<dbReference type="SUPFAM" id="SSF52218">
    <property type="entry name" value="Flavoproteins"/>
    <property type="match status" value="1"/>
</dbReference>
<dbReference type="EMBL" id="AE016827">
    <property type="protein sequence ID" value="AAU38769.1"/>
    <property type="molecule type" value="Genomic_DNA"/>
</dbReference>
<reference evidence="3 4" key="1">
    <citation type="journal article" date="2004" name="Nat. Biotechnol.">
        <title>The genome sequence of the capnophilic rumen bacterium Mannheimia succiniciproducens.</title>
        <authorList>
            <person name="Hong S.H."/>
            <person name="Kim J.S."/>
            <person name="Lee S.Y."/>
            <person name="In Y.H."/>
            <person name="Choi S.S."/>
            <person name="Rih J.-K."/>
            <person name="Kim C.H."/>
            <person name="Jeong H."/>
            <person name="Hur C.G."/>
            <person name="Kim J.J."/>
        </authorList>
    </citation>
    <scope>NUCLEOTIDE SEQUENCE [LARGE SCALE GENOMIC DNA]</scope>
    <source>
        <strain evidence="4">KCTC 0769BP / MBEL55E</strain>
    </source>
</reference>
<dbReference type="GO" id="GO:0010181">
    <property type="term" value="F:FMN binding"/>
    <property type="evidence" value="ECO:0007669"/>
    <property type="project" value="TreeGrafter"/>
</dbReference>
<dbReference type="GO" id="GO:0003955">
    <property type="term" value="F:NAD(P)H dehydrogenase (quinone) activity"/>
    <property type="evidence" value="ECO:0007669"/>
    <property type="project" value="TreeGrafter"/>
</dbReference>
<dbReference type="InterPro" id="IPR046980">
    <property type="entry name" value="KefG/KefF"/>
</dbReference>
<dbReference type="HOGENOM" id="CLU_058643_0_2_6"/>
<gene>
    <name evidence="3" type="primary">mdaB</name>
    <name evidence="3" type="ordered locus">MS2162</name>
</gene>
<dbReference type="eggNOG" id="COG2249">
    <property type="taxonomic scope" value="Bacteria"/>
</dbReference>
<name>Q65QJ1_MANSM</name>
<accession>Q65QJ1</accession>
<dbReference type="Pfam" id="PF02525">
    <property type="entry name" value="Flavodoxin_2"/>
    <property type="match status" value="1"/>
</dbReference>
<dbReference type="PANTHER" id="PTHR47307">
    <property type="entry name" value="GLUTATHIONE-REGULATED POTASSIUM-EFFLUX SYSTEM ANCILLARY PROTEIN KEFG"/>
    <property type="match status" value="1"/>
</dbReference>
<organism evidence="3 4">
    <name type="scientific">Mannheimia succiniciproducens (strain KCTC 0769BP / MBEL55E)</name>
    <dbReference type="NCBI Taxonomy" id="221988"/>
    <lineage>
        <taxon>Bacteria</taxon>
        <taxon>Pseudomonadati</taxon>
        <taxon>Pseudomonadota</taxon>
        <taxon>Gammaproteobacteria</taxon>
        <taxon>Pasteurellales</taxon>
        <taxon>Pasteurellaceae</taxon>
        <taxon>Basfia</taxon>
    </lineage>
</organism>
<dbReference type="GO" id="GO:0009055">
    <property type="term" value="F:electron transfer activity"/>
    <property type="evidence" value="ECO:0007669"/>
    <property type="project" value="TreeGrafter"/>
</dbReference>
<evidence type="ECO:0000256" key="1">
    <source>
        <dbReference type="ARBA" id="ARBA00023002"/>
    </source>
</evidence>
<dbReference type="InterPro" id="IPR029039">
    <property type="entry name" value="Flavoprotein-like_sf"/>
</dbReference>
<feature type="domain" description="Flavodoxin-like fold" evidence="2">
    <location>
        <begin position="62"/>
        <end position="219"/>
    </location>
</feature>
<dbReference type="AlphaFoldDB" id="Q65QJ1"/>
<dbReference type="Gene3D" id="3.40.50.360">
    <property type="match status" value="1"/>
</dbReference>
<proteinExistence type="predicted"/>
<dbReference type="InterPro" id="IPR003680">
    <property type="entry name" value="Flavodoxin_fold"/>
</dbReference>
<dbReference type="PANTHER" id="PTHR47307:SF1">
    <property type="entry name" value="GLUTATHIONE-REGULATED POTASSIUM-EFFLUX SYSTEM ANCILLARY PROTEIN KEFG"/>
    <property type="match status" value="1"/>
</dbReference>
<keyword evidence="1" id="KW-0560">Oxidoreductase</keyword>
<keyword evidence="4" id="KW-1185">Reference proteome</keyword>
<protein>
    <submittedName>
        <fullName evidence="3">MdaB protein</fullName>
    </submittedName>
</protein>
<evidence type="ECO:0000259" key="2">
    <source>
        <dbReference type="Pfam" id="PF02525"/>
    </source>
</evidence>
<sequence>MVIFLTVCYHTSGRFLSIFCKCRYSTSGEEYMNRRNLLKAGVALAAVAAMPFGRAQAKTPSKKTLVIVSHPYPESSTFIKGLQQAAETVEGVTVRNLETIYGFDTRAVKGDEERRIMRAHDRVVFIFPTHWFNITPMMKAYLNETWGSVGPGLWQGKEMLVVSTAAGGSETYGKNGRVGVELADVFLPMKASALHCGMTYLPPLVFQGVRSSELANYQQQLIERLMQ</sequence>